<dbReference type="InterPro" id="IPR041108">
    <property type="entry name" value="PP_kinase_C_1"/>
</dbReference>
<dbReference type="OrthoDB" id="9761456at2"/>
<comment type="PTM">
    <text evidence="8 9">An intermediate of this reaction is the autophosphorylated ppk in which a phosphate is covalently linked to a histidine residue through a N-P bond.</text>
</comment>
<dbReference type="CDD" id="cd09165">
    <property type="entry name" value="PLDc_PaPPK1_C1_like"/>
    <property type="match status" value="1"/>
</dbReference>
<comment type="cofactor">
    <cofactor evidence="8">
        <name>Mg(2+)</name>
        <dbReference type="ChEBI" id="CHEBI:18420"/>
    </cofactor>
</comment>
<feature type="region of interest" description="Disordered" evidence="10">
    <location>
        <begin position="1"/>
        <end position="27"/>
    </location>
</feature>
<dbReference type="EC" id="2.7.4.1" evidence="8 9"/>
<evidence type="ECO:0000313" key="15">
    <source>
        <dbReference type="EMBL" id="GBF57116.1"/>
    </source>
</evidence>
<feature type="binding site" evidence="8">
    <location>
        <position position="88"/>
    </location>
    <ligand>
        <name>ATP</name>
        <dbReference type="ChEBI" id="CHEBI:30616"/>
    </ligand>
</feature>
<dbReference type="GO" id="GO:0005524">
    <property type="term" value="F:ATP binding"/>
    <property type="evidence" value="ECO:0007669"/>
    <property type="project" value="UniProtKB-KW"/>
</dbReference>
<dbReference type="CDD" id="cd09168">
    <property type="entry name" value="PLDc_PaPPK1_C2_like"/>
    <property type="match status" value="1"/>
</dbReference>
<dbReference type="Pfam" id="PF13089">
    <property type="entry name" value="PP_kinase_N"/>
    <property type="match status" value="1"/>
</dbReference>
<evidence type="ECO:0000256" key="9">
    <source>
        <dbReference type="RuleBase" id="RU003800"/>
    </source>
</evidence>
<dbReference type="SUPFAM" id="SSF140356">
    <property type="entry name" value="PPK N-terminal domain-like"/>
    <property type="match status" value="1"/>
</dbReference>
<feature type="binding site" evidence="8">
    <location>
        <position position="412"/>
    </location>
    <ligand>
        <name>Mg(2+)</name>
        <dbReference type="ChEBI" id="CHEBI:18420"/>
    </ligand>
</feature>
<evidence type="ECO:0000256" key="1">
    <source>
        <dbReference type="ARBA" id="ARBA00022553"/>
    </source>
</evidence>
<keyword evidence="16" id="KW-1185">Reference proteome</keyword>
<keyword evidence="2 8" id="KW-0808">Transferase</keyword>
<dbReference type="Gene3D" id="3.30.1840.10">
    <property type="entry name" value="Polyphosphate kinase middle domain"/>
    <property type="match status" value="1"/>
</dbReference>
<dbReference type="InterPro" id="IPR025200">
    <property type="entry name" value="PPK_C_dom2"/>
</dbReference>
<dbReference type="InterPro" id="IPR024953">
    <property type="entry name" value="PP_kinase_middle"/>
</dbReference>
<evidence type="ECO:0000256" key="4">
    <source>
        <dbReference type="ARBA" id="ARBA00022741"/>
    </source>
</evidence>
<evidence type="ECO:0000259" key="13">
    <source>
        <dbReference type="Pfam" id="PF13090"/>
    </source>
</evidence>
<feature type="region of interest" description="Disordered" evidence="10">
    <location>
        <begin position="731"/>
        <end position="756"/>
    </location>
</feature>
<keyword evidence="3 8" id="KW-0479">Metal-binding</keyword>
<feature type="domain" description="Polyphosphate kinase C-terminal" evidence="14">
    <location>
        <begin position="369"/>
        <end position="533"/>
    </location>
</feature>
<evidence type="ECO:0000256" key="8">
    <source>
        <dbReference type="HAMAP-Rule" id="MF_00347"/>
    </source>
</evidence>
<keyword evidence="4 8" id="KW-0547">Nucleotide-binding</keyword>
<dbReference type="EMBL" id="BFBR01000002">
    <property type="protein sequence ID" value="GBF57116.1"/>
    <property type="molecule type" value="Genomic_DNA"/>
</dbReference>
<dbReference type="RefSeq" id="WP_108984001.1">
    <property type="nucleotide sequence ID" value="NZ_BFBR01000002.1"/>
</dbReference>
<dbReference type="PANTHER" id="PTHR30218">
    <property type="entry name" value="POLYPHOSPHATE KINASE"/>
    <property type="match status" value="1"/>
</dbReference>
<keyword evidence="1 8" id="KW-0597">Phosphoprotein</keyword>
<comment type="function">
    <text evidence="8 9">Catalyzes the reversible transfer of the terminal phosphate of ATP to form a long-chain polyphosphate (polyP).</text>
</comment>
<feature type="domain" description="Polyphosphate kinase N-terminal" evidence="12">
    <location>
        <begin position="50"/>
        <end position="154"/>
    </location>
</feature>
<dbReference type="Pfam" id="PF02503">
    <property type="entry name" value="PP_kinase"/>
    <property type="match status" value="1"/>
</dbReference>
<protein>
    <recommendedName>
        <fullName evidence="8 9">Polyphosphate kinase</fullName>
        <ecNumber evidence="8 9">2.7.4.1</ecNumber>
    </recommendedName>
    <alternativeName>
        <fullName evidence="8">ATP-polyphosphate phosphotransferase</fullName>
    </alternativeName>
    <alternativeName>
        <fullName evidence="8">Polyphosphoric acid kinase</fullName>
    </alternativeName>
</protein>
<dbReference type="NCBIfam" id="TIGR03705">
    <property type="entry name" value="poly_P_kin"/>
    <property type="match status" value="1"/>
</dbReference>
<dbReference type="Pfam" id="PF13090">
    <property type="entry name" value="PP_kinase_C"/>
    <property type="match status" value="1"/>
</dbReference>
<dbReference type="AlphaFoldDB" id="A0A2P2E7S0"/>
<dbReference type="Proteomes" id="UP000245086">
    <property type="component" value="Unassembled WGS sequence"/>
</dbReference>
<dbReference type="Gene3D" id="1.20.58.310">
    <property type="entry name" value="Polyphosphate kinase N-terminal domain"/>
    <property type="match status" value="1"/>
</dbReference>
<reference evidence="15 16" key="1">
    <citation type="journal article" date="2018" name="Genome Announc.">
        <title>Draft Genome Sequence of "Candidatus Phycosocius bacilliformis," an Alphaproteobacterial Ectosymbiont of the Hydrocarbon-Producing Green Alga Botryococcus braunii.</title>
        <authorList>
            <person name="Tanabe Y."/>
            <person name="Yamaguchi H."/>
            <person name="Watanabe M.M."/>
        </authorList>
    </citation>
    <scope>NUCLEOTIDE SEQUENCE [LARGE SCALE GENOMIC DNA]</scope>
    <source>
        <strain evidence="15 16">BOTRYCO-2</strain>
    </source>
</reference>
<keyword evidence="7 8" id="KW-0460">Magnesium</keyword>
<dbReference type="GO" id="GO:0046872">
    <property type="term" value="F:metal ion binding"/>
    <property type="evidence" value="ECO:0007669"/>
    <property type="project" value="UniProtKB-KW"/>
</dbReference>
<accession>A0A2P2E7S0</accession>
<proteinExistence type="inferred from homology"/>
<keyword evidence="6 8" id="KW-0067">ATP-binding</keyword>
<dbReference type="HAMAP" id="MF_00347">
    <property type="entry name" value="Polyphosphate_kinase"/>
    <property type="match status" value="1"/>
</dbReference>
<feature type="compositionally biased region" description="Basic residues" evidence="10">
    <location>
        <begin position="745"/>
        <end position="756"/>
    </location>
</feature>
<dbReference type="FunFam" id="3.30.870.10:FF:000001">
    <property type="entry name" value="Polyphosphate kinase"/>
    <property type="match status" value="1"/>
</dbReference>
<evidence type="ECO:0000256" key="6">
    <source>
        <dbReference type="ARBA" id="ARBA00022840"/>
    </source>
</evidence>
<dbReference type="SUPFAM" id="SSF143724">
    <property type="entry name" value="PHP14-like"/>
    <property type="match status" value="1"/>
</dbReference>
<dbReference type="NCBIfam" id="NF003917">
    <property type="entry name" value="PRK05443.1-1"/>
    <property type="match status" value="1"/>
</dbReference>
<comment type="caution">
    <text evidence="15">The sequence shown here is derived from an EMBL/GenBank/DDBJ whole genome shotgun (WGS) entry which is preliminary data.</text>
</comment>
<comment type="catalytic activity">
    <reaction evidence="8 9">
        <text>[phosphate](n) + ATP = [phosphate](n+1) + ADP</text>
        <dbReference type="Rhea" id="RHEA:19573"/>
        <dbReference type="Rhea" id="RHEA-COMP:9859"/>
        <dbReference type="Rhea" id="RHEA-COMP:14280"/>
        <dbReference type="ChEBI" id="CHEBI:16838"/>
        <dbReference type="ChEBI" id="CHEBI:30616"/>
        <dbReference type="ChEBI" id="CHEBI:456216"/>
        <dbReference type="EC" id="2.7.4.1"/>
    </reaction>
</comment>
<dbReference type="GO" id="GO:0009358">
    <property type="term" value="C:polyphosphate kinase complex"/>
    <property type="evidence" value="ECO:0007669"/>
    <property type="project" value="InterPro"/>
</dbReference>
<evidence type="ECO:0000313" key="16">
    <source>
        <dbReference type="Proteomes" id="UP000245086"/>
    </source>
</evidence>
<dbReference type="SUPFAM" id="SSF56024">
    <property type="entry name" value="Phospholipase D/nuclease"/>
    <property type="match status" value="2"/>
</dbReference>
<feature type="binding site" evidence="8">
    <location>
        <position position="601"/>
    </location>
    <ligand>
        <name>ATP</name>
        <dbReference type="ChEBI" id="CHEBI:30616"/>
    </ligand>
</feature>
<dbReference type="GO" id="GO:0006799">
    <property type="term" value="P:polyphosphate biosynthetic process"/>
    <property type="evidence" value="ECO:0007669"/>
    <property type="project" value="UniProtKB-UniRule"/>
</dbReference>
<dbReference type="PANTHER" id="PTHR30218:SF0">
    <property type="entry name" value="POLYPHOSPHATE KINASE"/>
    <property type="match status" value="1"/>
</dbReference>
<dbReference type="NCBIfam" id="NF003921">
    <property type="entry name" value="PRK05443.2-2"/>
    <property type="match status" value="1"/>
</dbReference>
<evidence type="ECO:0000259" key="14">
    <source>
        <dbReference type="Pfam" id="PF17941"/>
    </source>
</evidence>
<feature type="binding site" evidence="8">
    <location>
        <position position="629"/>
    </location>
    <ligand>
        <name>ATP</name>
        <dbReference type="ChEBI" id="CHEBI:30616"/>
    </ligand>
</feature>
<dbReference type="NCBIfam" id="NF003918">
    <property type="entry name" value="PRK05443.1-2"/>
    <property type="match status" value="1"/>
</dbReference>
<dbReference type="NCBIfam" id="NF003919">
    <property type="entry name" value="PRK05443.1-4"/>
    <property type="match status" value="1"/>
</dbReference>
<organism evidence="15 16">
    <name type="scientific">Candidatus Phycosocius bacilliformis</name>
    <dbReference type="NCBI Taxonomy" id="1445552"/>
    <lineage>
        <taxon>Bacteria</taxon>
        <taxon>Pseudomonadati</taxon>
        <taxon>Pseudomonadota</taxon>
        <taxon>Alphaproteobacteria</taxon>
        <taxon>Caulobacterales</taxon>
        <taxon>Caulobacterales incertae sedis</taxon>
        <taxon>Candidatus Phycosocius</taxon>
    </lineage>
</organism>
<feature type="binding site" evidence="8">
    <location>
        <position position="442"/>
    </location>
    <ligand>
        <name>Mg(2+)</name>
        <dbReference type="ChEBI" id="CHEBI:18420"/>
    </ligand>
</feature>
<dbReference type="Gene3D" id="3.30.870.10">
    <property type="entry name" value="Endonuclease Chain A"/>
    <property type="match status" value="2"/>
</dbReference>
<feature type="domain" description="Polyphosphate kinase middle" evidence="11">
    <location>
        <begin position="165"/>
        <end position="341"/>
    </location>
</feature>
<dbReference type="Pfam" id="PF17941">
    <property type="entry name" value="PP_kinase_C_1"/>
    <property type="match status" value="1"/>
</dbReference>
<feature type="domain" description="Polyphosphate kinase C-terminal" evidence="13">
    <location>
        <begin position="540"/>
        <end position="711"/>
    </location>
</feature>
<gene>
    <name evidence="8 15" type="primary">ppk</name>
    <name evidence="15" type="ORF">PbB2_00776</name>
</gene>
<keyword evidence="5 8" id="KW-0418">Kinase</keyword>
<comment type="similarity">
    <text evidence="8 9">Belongs to the polyphosphate kinase 1 (PPK1) family.</text>
</comment>
<evidence type="ECO:0000256" key="10">
    <source>
        <dbReference type="SAM" id="MobiDB-lite"/>
    </source>
</evidence>
<dbReference type="GO" id="GO:0008976">
    <property type="term" value="F:polyphosphate kinase activity"/>
    <property type="evidence" value="ECO:0007669"/>
    <property type="project" value="UniProtKB-UniRule"/>
</dbReference>
<dbReference type="InterPro" id="IPR025198">
    <property type="entry name" value="PPK_N_dom"/>
</dbReference>
<evidence type="ECO:0000256" key="5">
    <source>
        <dbReference type="ARBA" id="ARBA00022777"/>
    </source>
</evidence>
<feature type="active site" description="Phosphohistidine intermediate" evidence="8">
    <location>
        <position position="472"/>
    </location>
</feature>
<feature type="binding site" evidence="8">
    <location>
        <position position="505"/>
    </location>
    <ligand>
        <name>ATP</name>
        <dbReference type="ChEBI" id="CHEBI:30616"/>
    </ligand>
</feature>
<name>A0A2P2E7S0_9PROT</name>
<dbReference type="InterPro" id="IPR036832">
    <property type="entry name" value="PPK_N_dom_sf"/>
</dbReference>
<dbReference type="PIRSF" id="PIRSF015589">
    <property type="entry name" value="PP_kinase"/>
    <property type="match status" value="1"/>
</dbReference>
<sequence length="756" mass="84029">MTKISDPVDSTTPSVQGLPITHDRLVTRKAPVRRPKARVAGNLVPDPQRYLNRELSWLAFNARVLDESENLNHPIMERLRFLSICGSNLDEFYMVRVSGLREQVRDGIKTPSQDGLTPTQQLERINKVASVLMDRQQACWQAIHAELREVGFAVVSAEEAGEIDRDTLRDDFLTQLFPVLTPLAIDPAHPFPFIPNLGFTVAFRLRRETDGRLMTALVPVPMHAARFMPLPVLDGVRRFVPVETAIRMFADTLFPGYEVIGSGAFRIIRDSDVELQEEAEDLVRQAEAALRERRKGDVVRLKIEASTPPDLQAFIIEQLRAAPNEVVRVNGILGIAQLSQIIPDDRAELKFKPYVARFPERIRDFGGDCFAAIRAKDILVHHPFESFDVVVQFLRQAASDPNVLAIKQTLYRTSTDSPIVAALIAAAEQGKSVTALVEIKARFDEEANLKWARDLERAGVHVVYGFVHLKTHAKVSLVVRREGNSLRTYAHFGTGNYHPVTARIYTDLSLFTADPAFGRDAGRLFNFVTGYATPAQMEKLSVSPVNLKTVLLGLIDKEINAALAGKPCGVWAKMNSLVDPVVIEKLYEASQAGVPIDLVVRGICCLRPGVPGMSDNIRVKSIVGRFLEHSRIVCFANGAALPSPSARVYFSSADWMPRNLDRRVETLVPIENPTVHQQILDQIMVANLADEAQSWQMQSDGTYRRVQSASGAAPFNVHTWFMENPSLSGRGRAASLTRPQAPRVKPTRKSARAAKA</sequence>
<evidence type="ECO:0000259" key="12">
    <source>
        <dbReference type="Pfam" id="PF13089"/>
    </source>
</evidence>
<dbReference type="InterPro" id="IPR003414">
    <property type="entry name" value="PP_kinase"/>
</dbReference>
<dbReference type="InterPro" id="IPR036830">
    <property type="entry name" value="PP_kinase_middle_dom_sf"/>
</dbReference>
<evidence type="ECO:0000259" key="11">
    <source>
        <dbReference type="Pfam" id="PF02503"/>
    </source>
</evidence>
<evidence type="ECO:0000256" key="3">
    <source>
        <dbReference type="ARBA" id="ARBA00022723"/>
    </source>
</evidence>
<evidence type="ECO:0000256" key="7">
    <source>
        <dbReference type="ARBA" id="ARBA00022842"/>
    </source>
</evidence>
<evidence type="ECO:0000256" key="2">
    <source>
        <dbReference type="ARBA" id="ARBA00022679"/>
    </source>
</evidence>